<dbReference type="Gene3D" id="1.10.1200.10">
    <property type="entry name" value="ACP-like"/>
    <property type="match status" value="2"/>
</dbReference>
<evidence type="ECO:0000313" key="6">
    <source>
        <dbReference type="EMBL" id="QMT03994.1"/>
    </source>
</evidence>
<gene>
    <name evidence="6" type="ORF">H1R19_17770</name>
</gene>
<organism evidence="6 7">
    <name type="scientific">Gordonia jinghuaiqii</name>
    <dbReference type="NCBI Taxonomy" id="2758710"/>
    <lineage>
        <taxon>Bacteria</taxon>
        <taxon>Bacillati</taxon>
        <taxon>Actinomycetota</taxon>
        <taxon>Actinomycetes</taxon>
        <taxon>Mycobacteriales</taxon>
        <taxon>Gordoniaceae</taxon>
        <taxon>Gordonia</taxon>
    </lineage>
</organism>
<protein>
    <submittedName>
        <fullName evidence="6">Amino acid adenylation domain-containing protein</fullName>
    </submittedName>
</protein>
<dbReference type="FunFam" id="3.40.50.980:FF:000002">
    <property type="entry name" value="Enterobactin synthetase component F"/>
    <property type="match status" value="1"/>
</dbReference>
<dbReference type="InterPro" id="IPR020806">
    <property type="entry name" value="PKS_PP-bd"/>
</dbReference>
<evidence type="ECO:0000256" key="4">
    <source>
        <dbReference type="SAM" id="MobiDB-lite"/>
    </source>
</evidence>
<dbReference type="GO" id="GO:0005737">
    <property type="term" value="C:cytoplasm"/>
    <property type="evidence" value="ECO:0007669"/>
    <property type="project" value="TreeGrafter"/>
</dbReference>
<dbReference type="GO" id="GO:0043041">
    <property type="term" value="P:amino acid activation for nonribosomal peptide biosynthetic process"/>
    <property type="evidence" value="ECO:0007669"/>
    <property type="project" value="TreeGrafter"/>
</dbReference>
<dbReference type="PANTHER" id="PTHR45527:SF1">
    <property type="entry name" value="FATTY ACID SYNTHASE"/>
    <property type="match status" value="1"/>
</dbReference>
<dbReference type="Gene3D" id="3.40.50.12780">
    <property type="entry name" value="N-terminal domain of ligase-like"/>
    <property type="match status" value="1"/>
</dbReference>
<dbReference type="Gene3D" id="3.40.50.980">
    <property type="match status" value="2"/>
</dbReference>
<keyword evidence="2" id="KW-0596">Phosphopantetheine</keyword>
<dbReference type="EMBL" id="CP059491">
    <property type="protein sequence ID" value="QMT03994.1"/>
    <property type="molecule type" value="Genomic_DNA"/>
</dbReference>
<dbReference type="InterPro" id="IPR023213">
    <property type="entry name" value="CAT-like_dom_sf"/>
</dbReference>
<dbReference type="FunFam" id="3.40.50.980:FF:000001">
    <property type="entry name" value="Non-ribosomal peptide synthetase"/>
    <property type="match status" value="1"/>
</dbReference>
<dbReference type="SUPFAM" id="SSF52777">
    <property type="entry name" value="CoA-dependent acyltransferases"/>
    <property type="match status" value="6"/>
</dbReference>
<sequence length="2715" mass="291974">MPDERPAQPESGPDEVATDTASPDGSTAGDLTAGSHASPEVLELTAAQRGMWFAERLSPGYSVTIAQYLDLRHEPDGLDHELLVDCMKAAGRVLEAPYVRIVEEDGNIRQIVDSTMVQEVDIIDFRAADNPFDAANSWMLDEYRRPVDILDDRLNVTALLRVADDRTLWYSRGHHIVVDGYSALTFIRMSVERYNAAISGTELQEKPLASMAEVVADDQKYRSSSRRQADAEHWRSRVAELPERVTLSRRGASAPLTPVNLVSSTTLATDRLRRLEAMCADLNSSAAVVLTAAFSAFLARMSGSDDIVLTLPVTGRATAKIKRAGGMLANLLPVRSRGVTEGSVRDLVEKVQIELTGALRHQRYRVEDIRRDAGLLDSASGSFGPVVNMMFFDKPIEVAGAEAQYHILSSGVLEDTLLNLYQASPGAPLVIDLHGNPGLYTQDELDALHARFVDFLADFTAPEYVDELVVDVPILTDSDRALLGRLPEPGGPTRNAARSIVEVFGDVAQRFGSRGATTDADGTTLTYRELDERSDAAAAALRAKGIGTGSLVGIATRRDVGLMVAILGVLKTGAAYLPLDTTNPADRLSYIVSDAAPACVITDADAHEWVGDTPVISIGELVDGGAAAAHAQPAHAPLAGSTAYVIYTSGSTGRPKGVAVPHSAVLTLLDASAADFDFTADDVWTVFHSYAFDFSVWEIFGPLLTGGRALIVDRAVAREPDEFLALVRREGVTVASLTPSAFYVFSDARRRSSQRLPLRYIVFGGEELRFDEVSRWYDDFGDDVALVNMYGITETTVHVTFRPLDPELVRGHSGSMIGRPLASLALRVLDRRLRPVPEHAVGEIYVAGAQLADGYRNQPALTSTRFVADPDGSGGRLYRTGDLGRRVGDDVEYMGRADDQVQLRGFRIELGEVETALRAVDGVSAAAAVVVDAGTGPKLVGYVSVEESSGLDPVSVREAVRNRVPGYMVPDLVMLVDALPLTANGKLDRRALPEPVQTATSEFLAPETATEERLISLVAGVLGRDTAAESDAAGTPDTRISMRDSLFTVGGDSLDAARLVARIREEFETSLPLTELFESEDFVDLARRIDRAGSVRLPSAASRVTQRPDILPLSPAQTRLWFVNRMDPEAPTYNMAGAVTLGLDHDAEALRAAFAAVVDRHEPLRTRYPAVHGEPTQDILSAEDVADTVIAPVREVAPSAVSATITELSSQGFDLVYEVPVRCHVLKTSESLVVVIVLHHICGDGLSLTPLVRDLMHAYEAVRADRAPEWEPLPLQYVDYTLWQRDVLGDPDHAGSVAHDELEFWSRELAGLDDMMDLPTDRPRPAVSTGEGDYLDRVIGTGTVAEISTLATRNRSTPFQVLHGALAVLLSRLWGGEDVTIGTAVAGRDDPAFADLVGMFVNTIVLRTRVRPGESADEVVTASRRVSARALAHAHVPFEQVVQAVAPDRSLAQSPLFQVMMTWQHDRLGAVEGGFGARLLDARVPAAKYDLHIAFTQVDRAGGPEIVAEFGYATELFDRSTVAAIADEFERVLGAMLRAPQAPVGRIDLLPADEARALTTIHRAAPHKAFRDVIVEAAARPGGSSVALSGDVVVTRELFEARTNQIARELIRLGARAGDVIAIEIGRSTLSVIATVAVIKSGAAFVLIDPTYPSERRERMLGVSGADLGLTRAGHAATHRVGMQWLALDDPDLEMQIAGHSGAPVRDDELPEPVDLDDLSYLIFTSGSTGMPKATGVSNRQVNNLAVSSVERFGVDAASKVLHVASPSFDVSILELILALCSGGELVVAGVDEYAGDALTRVIADGGVTHAMMTPSVLATIDPANVPTLQTIMAAGEACSIELVRRWSKRRFFNAYGPTEATVIVTVDGPMSADDQVTIGTAWDGVGAFVLDHALRPAPSGVPGELYLAGDQVALGYLGMASLTSERFVANPFGHGRLYRTGDRVTRRPDGRIIYHGRNDFQIKIRGLRIEPGEVDAVLEEHPDVVTSLSVGAPAPSGETLLVTYVTIAADSTVGPETLLHFASGRLPRHMVPHTVIIVDHFELTPVGKINRKALPTVDLSTADEYVAPRSQLETVIAGVFAEVTGRDRVGARDDFFGLGGTSLSAVKVTARLGEVLGRTVSVRELFEAATVGELAERLTTSAAGETVPQLRPRTRAEMVPVSTIQRGMWMLNQADPESSAYNVALALRAEGPYDHDAMRRAVVDLVMRHESLRTTYPMINGEPMQVIIPSEVVVGELDFRTVKVTGEVREAIAEITGEGFDVTTQAPVRMAVLEVAPEDHVLVFVVHHICGDGSSMAPMARDLMSAYAARRRGVAPQWTPLPVQYADFTLWQLEKLEKLNADGRTESQTQLDYWSERLRGAPELISLPTDRPRPKRPSTAGGLLEFTVAADLVERLETVARENNSTLFMVAHAAFATLLSRLSGQDDIVIGTPYAGRDDRALDDVVGMFVNTLALRTEIRPHETFAGLLERVRREDLADMANADVPFESVVGEVLKTPPTAYNPIYQVMFFFQNLDFPPVELEGLKVSHIPEELVSAKVDLQLTLYPGGSPAGGDADGPMRGQFHYATDLFDADTVDTLAARYIQVLEAVADQADCIVGDIVIHTVDELSVADDTSIDLSLADLVASAGQVDPTAEAVAGGGMAVTFGDLSAAATAMLGVLPGSDADAALTMALMSSVPGLAAGGPTALDDALATLRVNAERLVAGAAHETRRP</sequence>
<dbReference type="Pfam" id="PF00501">
    <property type="entry name" value="AMP-binding"/>
    <property type="match status" value="2"/>
</dbReference>
<accession>A0A7D7M184</accession>
<dbReference type="Gene3D" id="3.30.559.30">
    <property type="entry name" value="Nonribosomal peptide synthetase, condensation domain"/>
    <property type="match status" value="3"/>
</dbReference>
<feature type="region of interest" description="Disordered" evidence="4">
    <location>
        <begin position="1"/>
        <end position="35"/>
    </location>
</feature>
<dbReference type="Pfam" id="PF00668">
    <property type="entry name" value="Condensation"/>
    <property type="match status" value="3"/>
</dbReference>
<dbReference type="Gene3D" id="2.30.38.10">
    <property type="entry name" value="Luciferase, Domain 3"/>
    <property type="match status" value="1"/>
</dbReference>
<dbReference type="InterPro" id="IPR006162">
    <property type="entry name" value="Ppantetheine_attach_site"/>
</dbReference>
<comment type="cofactor">
    <cofactor evidence="1">
        <name>pantetheine 4'-phosphate</name>
        <dbReference type="ChEBI" id="CHEBI:47942"/>
    </cofactor>
</comment>
<dbReference type="UniPathway" id="UPA00011"/>
<dbReference type="GO" id="GO:0003824">
    <property type="term" value="F:catalytic activity"/>
    <property type="evidence" value="ECO:0007669"/>
    <property type="project" value="InterPro"/>
</dbReference>
<evidence type="ECO:0000256" key="2">
    <source>
        <dbReference type="ARBA" id="ARBA00022450"/>
    </source>
</evidence>
<feature type="domain" description="Carrier" evidence="5">
    <location>
        <begin position="2068"/>
        <end position="2143"/>
    </location>
</feature>
<dbReference type="GO" id="GO:0008610">
    <property type="term" value="P:lipid biosynthetic process"/>
    <property type="evidence" value="ECO:0007669"/>
    <property type="project" value="UniProtKB-ARBA"/>
</dbReference>
<dbReference type="PANTHER" id="PTHR45527">
    <property type="entry name" value="NONRIBOSOMAL PEPTIDE SYNTHETASE"/>
    <property type="match status" value="1"/>
</dbReference>
<dbReference type="SMART" id="SM00823">
    <property type="entry name" value="PKS_PP"/>
    <property type="match status" value="2"/>
</dbReference>
<reference evidence="7" key="1">
    <citation type="submission" date="2020-07" db="EMBL/GenBank/DDBJ databases">
        <title>novel species isolated from the respiratory tract of Marmot.</title>
        <authorList>
            <person name="Zhang G."/>
        </authorList>
    </citation>
    <scope>NUCLEOTIDE SEQUENCE [LARGE SCALE GENOMIC DNA]</scope>
    <source>
        <strain evidence="7">686</strain>
    </source>
</reference>
<dbReference type="GO" id="GO:0044550">
    <property type="term" value="P:secondary metabolite biosynthetic process"/>
    <property type="evidence" value="ECO:0007669"/>
    <property type="project" value="TreeGrafter"/>
</dbReference>
<dbReference type="Pfam" id="PF00550">
    <property type="entry name" value="PP-binding"/>
    <property type="match status" value="2"/>
</dbReference>
<dbReference type="InterPro" id="IPR020845">
    <property type="entry name" value="AMP-binding_CS"/>
</dbReference>
<feature type="domain" description="Carrier" evidence="5">
    <location>
        <begin position="1005"/>
        <end position="1093"/>
    </location>
</feature>
<dbReference type="InterPro" id="IPR036736">
    <property type="entry name" value="ACP-like_sf"/>
</dbReference>
<dbReference type="Pfam" id="PF13193">
    <property type="entry name" value="AMP-binding_C"/>
    <property type="match status" value="2"/>
</dbReference>
<name>A0A7D7M184_9ACTN</name>
<keyword evidence="3" id="KW-0597">Phosphoprotein</keyword>
<evidence type="ECO:0000256" key="1">
    <source>
        <dbReference type="ARBA" id="ARBA00001957"/>
    </source>
</evidence>
<dbReference type="Gene3D" id="3.30.559.10">
    <property type="entry name" value="Chloramphenicol acetyltransferase-like domain"/>
    <property type="match status" value="3"/>
</dbReference>
<dbReference type="InterPro" id="IPR009081">
    <property type="entry name" value="PP-bd_ACP"/>
</dbReference>
<dbReference type="PROSITE" id="PS00455">
    <property type="entry name" value="AMP_BINDING"/>
    <property type="match status" value="2"/>
</dbReference>
<dbReference type="InterPro" id="IPR042099">
    <property type="entry name" value="ANL_N_sf"/>
</dbReference>
<proteinExistence type="predicted"/>
<dbReference type="CDD" id="cd19540">
    <property type="entry name" value="LCL_NRPS-like"/>
    <property type="match status" value="2"/>
</dbReference>
<dbReference type="InterPro" id="IPR001242">
    <property type="entry name" value="Condensation_dom"/>
</dbReference>
<evidence type="ECO:0000259" key="5">
    <source>
        <dbReference type="PROSITE" id="PS50075"/>
    </source>
</evidence>
<dbReference type="SUPFAM" id="SSF47336">
    <property type="entry name" value="ACP-like"/>
    <property type="match status" value="2"/>
</dbReference>
<dbReference type="Proteomes" id="UP000515663">
    <property type="component" value="Chromosome"/>
</dbReference>
<dbReference type="PROSITE" id="PS50075">
    <property type="entry name" value="CARRIER"/>
    <property type="match status" value="2"/>
</dbReference>
<evidence type="ECO:0000256" key="3">
    <source>
        <dbReference type="ARBA" id="ARBA00022553"/>
    </source>
</evidence>
<keyword evidence="7" id="KW-1185">Reference proteome</keyword>
<dbReference type="Gene3D" id="3.30.300.30">
    <property type="match status" value="2"/>
</dbReference>
<dbReference type="InterPro" id="IPR045851">
    <property type="entry name" value="AMP-bd_C_sf"/>
</dbReference>
<dbReference type="InterPro" id="IPR010071">
    <property type="entry name" value="AA_adenyl_dom"/>
</dbReference>
<dbReference type="KEGG" id="gji:H1R19_17770"/>
<dbReference type="CDD" id="cd05930">
    <property type="entry name" value="A_NRPS"/>
    <property type="match status" value="1"/>
</dbReference>
<dbReference type="PROSITE" id="PS00012">
    <property type="entry name" value="PHOSPHOPANTETHEINE"/>
    <property type="match status" value="1"/>
</dbReference>
<dbReference type="InterPro" id="IPR025110">
    <property type="entry name" value="AMP-bd_C"/>
</dbReference>
<dbReference type="GO" id="GO:0031177">
    <property type="term" value="F:phosphopantetheine binding"/>
    <property type="evidence" value="ECO:0007669"/>
    <property type="project" value="InterPro"/>
</dbReference>
<evidence type="ECO:0000313" key="7">
    <source>
        <dbReference type="Proteomes" id="UP000515663"/>
    </source>
</evidence>
<dbReference type="InterPro" id="IPR000873">
    <property type="entry name" value="AMP-dep_synth/lig_dom"/>
</dbReference>
<dbReference type="FunFam" id="3.40.50.12780:FF:000012">
    <property type="entry name" value="Non-ribosomal peptide synthetase"/>
    <property type="match status" value="1"/>
</dbReference>
<dbReference type="SUPFAM" id="SSF56801">
    <property type="entry name" value="Acetyl-CoA synthetase-like"/>
    <property type="match status" value="2"/>
</dbReference>
<dbReference type="NCBIfam" id="TIGR01733">
    <property type="entry name" value="AA-adenyl-dom"/>
    <property type="match status" value="2"/>
</dbReference>